<reference evidence="2" key="1">
    <citation type="submission" date="2018-02" db="EMBL/GenBank/DDBJ databases">
        <title>Rhizophora mucronata_Transcriptome.</title>
        <authorList>
            <person name="Meera S.P."/>
            <person name="Sreeshan A."/>
            <person name="Augustine A."/>
        </authorList>
    </citation>
    <scope>NUCLEOTIDE SEQUENCE</scope>
    <source>
        <tissue evidence="2">Leaf</tissue>
    </source>
</reference>
<feature type="region of interest" description="Disordered" evidence="1">
    <location>
        <begin position="1"/>
        <end position="29"/>
    </location>
</feature>
<evidence type="ECO:0000313" key="2">
    <source>
        <dbReference type="EMBL" id="MBX59519.1"/>
    </source>
</evidence>
<dbReference type="EMBL" id="GGEC01079035">
    <property type="protein sequence ID" value="MBX59519.1"/>
    <property type="molecule type" value="Transcribed_RNA"/>
</dbReference>
<accession>A0A2P2PXZ3</accession>
<evidence type="ECO:0000256" key="1">
    <source>
        <dbReference type="SAM" id="MobiDB-lite"/>
    </source>
</evidence>
<protein>
    <submittedName>
        <fullName evidence="2">Uncharacterized protein</fullName>
    </submittedName>
</protein>
<organism evidence="2">
    <name type="scientific">Rhizophora mucronata</name>
    <name type="common">Asiatic mangrove</name>
    <dbReference type="NCBI Taxonomy" id="61149"/>
    <lineage>
        <taxon>Eukaryota</taxon>
        <taxon>Viridiplantae</taxon>
        <taxon>Streptophyta</taxon>
        <taxon>Embryophyta</taxon>
        <taxon>Tracheophyta</taxon>
        <taxon>Spermatophyta</taxon>
        <taxon>Magnoliopsida</taxon>
        <taxon>eudicotyledons</taxon>
        <taxon>Gunneridae</taxon>
        <taxon>Pentapetalae</taxon>
        <taxon>rosids</taxon>
        <taxon>fabids</taxon>
        <taxon>Malpighiales</taxon>
        <taxon>Rhizophoraceae</taxon>
        <taxon>Rhizophora</taxon>
    </lineage>
</organism>
<sequence>MIQKLNSQRISSTTNQKHSGMGRSTNGPK</sequence>
<dbReference type="AlphaFoldDB" id="A0A2P2PXZ3"/>
<proteinExistence type="predicted"/>
<name>A0A2P2PXZ3_RHIMU</name>